<dbReference type="VEuPathDB" id="FungiDB:PV09_07714"/>
<reference evidence="3 4" key="1">
    <citation type="submission" date="2015-01" db="EMBL/GenBank/DDBJ databases">
        <title>The Genome Sequence of Ochroconis gallopava CBS43764.</title>
        <authorList>
            <consortium name="The Broad Institute Genomics Platform"/>
            <person name="Cuomo C."/>
            <person name="de Hoog S."/>
            <person name="Gorbushina A."/>
            <person name="Stielow B."/>
            <person name="Teixiera M."/>
            <person name="Abouelleil A."/>
            <person name="Chapman S.B."/>
            <person name="Priest M."/>
            <person name="Young S.K."/>
            <person name="Wortman J."/>
            <person name="Nusbaum C."/>
            <person name="Birren B."/>
        </authorList>
    </citation>
    <scope>NUCLEOTIDE SEQUENCE [LARGE SCALE GENOMIC DNA]</scope>
    <source>
        <strain evidence="3 4">CBS 43764</strain>
    </source>
</reference>
<dbReference type="InterPro" id="IPR019446">
    <property type="entry name" value="BMT5-like"/>
</dbReference>
<dbReference type="PANTHER" id="PTHR11538">
    <property type="entry name" value="PHENYLALANYL-TRNA SYNTHETASE"/>
    <property type="match status" value="1"/>
</dbReference>
<name>A0A0D2ANK6_9PEZI</name>
<dbReference type="Proteomes" id="UP000053259">
    <property type="component" value="Unassembled WGS sequence"/>
</dbReference>
<organism evidence="3 4">
    <name type="scientific">Verruconis gallopava</name>
    <dbReference type="NCBI Taxonomy" id="253628"/>
    <lineage>
        <taxon>Eukaryota</taxon>
        <taxon>Fungi</taxon>
        <taxon>Dikarya</taxon>
        <taxon>Ascomycota</taxon>
        <taxon>Pezizomycotina</taxon>
        <taxon>Dothideomycetes</taxon>
        <taxon>Pleosporomycetidae</taxon>
        <taxon>Venturiales</taxon>
        <taxon>Sympoventuriaceae</taxon>
        <taxon>Verruconis</taxon>
    </lineage>
</organism>
<dbReference type="STRING" id="253628.A0A0D2ANK6"/>
<dbReference type="GO" id="GO:0005737">
    <property type="term" value="C:cytoplasm"/>
    <property type="evidence" value="ECO:0007669"/>
    <property type="project" value="TreeGrafter"/>
</dbReference>
<proteinExistence type="predicted"/>
<feature type="region of interest" description="Disordered" evidence="1">
    <location>
        <begin position="254"/>
        <end position="287"/>
    </location>
</feature>
<dbReference type="OrthoDB" id="273345at2759"/>
<dbReference type="RefSeq" id="XP_016210598.1">
    <property type="nucleotide sequence ID" value="XM_016361519.1"/>
</dbReference>
<dbReference type="PANTHER" id="PTHR11538:SF26">
    <property type="entry name" value="FERREDOXIN-FOLD ANTICODON-BINDING DOMAIN-CONTAINING PROTEIN 1"/>
    <property type="match status" value="1"/>
</dbReference>
<dbReference type="CDD" id="cd02440">
    <property type="entry name" value="AdoMet_MTases"/>
    <property type="match status" value="1"/>
</dbReference>
<dbReference type="InterPro" id="IPR029063">
    <property type="entry name" value="SAM-dependent_MTases_sf"/>
</dbReference>
<evidence type="ECO:0000313" key="3">
    <source>
        <dbReference type="EMBL" id="KIW00729.1"/>
    </source>
</evidence>
<dbReference type="Pfam" id="PF10354">
    <property type="entry name" value="BMT5-like"/>
    <property type="match status" value="1"/>
</dbReference>
<dbReference type="SUPFAM" id="SSF53335">
    <property type="entry name" value="S-adenosyl-L-methionine-dependent methyltransferases"/>
    <property type="match status" value="1"/>
</dbReference>
<dbReference type="GO" id="GO:0070475">
    <property type="term" value="P:rRNA base methylation"/>
    <property type="evidence" value="ECO:0007669"/>
    <property type="project" value="InterPro"/>
</dbReference>
<keyword evidence="4" id="KW-1185">Reference proteome</keyword>
<dbReference type="EMBL" id="KN847560">
    <property type="protein sequence ID" value="KIW00729.1"/>
    <property type="molecule type" value="Genomic_DNA"/>
</dbReference>
<evidence type="ECO:0000256" key="1">
    <source>
        <dbReference type="SAM" id="MobiDB-lite"/>
    </source>
</evidence>
<dbReference type="AlphaFoldDB" id="A0A0D2ANK6"/>
<dbReference type="FunCoup" id="A0A0D2ANK6">
    <property type="interactions" value="210"/>
</dbReference>
<dbReference type="GO" id="GO:0070042">
    <property type="term" value="F:rRNA (uridine-N3-)-methyltransferase activity"/>
    <property type="evidence" value="ECO:0007669"/>
    <property type="project" value="InterPro"/>
</dbReference>
<protein>
    <recommendedName>
        <fullName evidence="2">25S rRNA (uridine-N(3))-methyltransferase BMT5-like domain-containing protein</fullName>
    </recommendedName>
</protein>
<dbReference type="GeneID" id="27315687"/>
<feature type="region of interest" description="Disordered" evidence="1">
    <location>
        <begin position="1"/>
        <end position="49"/>
    </location>
</feature>
<accession>A0A0D2ANK6</accession>
<dbReference type="HOGENOM" id="CLU_035438_0_1_1"/>
<feature type="domain" description="25S rRNA (uridine-N(3))-methyltransferase BMT5-like" evidence="2">
    <location>
        <begin position="63"/>
        <end position="228"/>
    </location>
</feature>
<gene>
    <name evidence="3" type="ORF">PV09_07714</name>
</gene>
<evidence type="ECO:0000259" key="2">
    <source>
        <dbReference type="Pfam" id="PF10354"/>
    </source>
</evidence>
<sequence>MPKVKKQKLNNSGLHSKTHDRWRSGNTDLKAKPTQKTITTPKRKEHQQRRASIVPFDVFDNILLVGEGDLSFTLSLLHDHGCASLTATTYDSSATLLEKYPHAKDAVQQIKDEDQVVLHGVDATKLSSNKDVRKQGPFDIIIFNFPHTGGISTDVNRQVRANQALLSAFFQSSIPLLKSPDGTILVTLFESEPYTLWNVRDLARHAGLVVLRSWKFEREVYPLYKHARTIGVVKSKSGDVSDTAWKGEERPARTYEFGLKEGQGATSSSQGKKRKGTSADSEDDSDE</sequence>
<evidence type="ECO:0000313" key="4">
    <source>
        <dbReference type="Proteomes" id="UP000053259"/>
    </source>
</evidence>
<dbReference type="InParanoid" id="A0A0D2ANK6"/>